<evidence type="ECO:0000313" key="1">
    <source>
        <dbReference type="EMBL" id="QIG71231.1"/>
    </source>
</evidence>
<proteinExistence type="predicted"/>
<accession>A0A7S5R4Y7</accession>
<dbReference type="EMBL" id="MN988521">
    <property type="protein sequence ID" value="QIG71231.1"/>
    <property type="molecule type" value="Genomic_DNA"/>
</dbReference>
<dbReference type="Proteomes" id="UP000629603">
    <property type="component" value="Segment"/>
</dbReference>
<evidence type="ECO:0000313" key="2">
    <source>
        <dbReference type="Proteomes" id="UP000629603"/>
    </source>
</evidence>
<keyword evidence="2" id="KW-1185">Reference proteome</keyword>
<name>A0A7S5R4Y7_9CAUD</name>
<sequence length="102" mass="11754">MADYIRLYRPEGKGVCLEFARANDYETATKFADLFKEIMPKKFNWFHQGGYTSSGEPSDWHLFEFWGYDSNPLRIRCYCVVLADMLGLSLMIHDSAGEAVTI</sequence>
<gene>
    <name evidence="1" type="ORF">EVB93_124</name>
</gene>
<reference evidence="1 2" key="1">
    <citation type="submission" date="2020-01" db="EMBL/GenBank/DDBJ databases">
        <title>Patterns of diversity and host range of bacteriophage communities associated with bean-nodulatin bacteria.</title>
        <authorList>
            <person name="Vann Cauwenberghe J."/>
            <person name="Santamaria R.I."/>
            <person name="Bustos P."/>
            <person name="Juarez S."/>
            <person name="Gonzalez V."/>
        </authorList>
    </citation>
    <scope>NUCLEOTIDE SEQUENCE [LARGE SCALE GENOMIC DNA]</scope>
</reference>
<organism evidence="1 2">
    <name type="scientific">Rhizobium phage RHph_TM30</name>
    <dbReference type="NCBI Taxonomy" id="2509764"/>
    <lineage>
        <taxon>Viruses</taxon>
        <taxon>Duplodnaviria</taxon>
        <taxon>Heunggongvirae</taxon>
        <taxon>Uroviricota</taxon>
        <taxon>Caudoviricetes</taxon>
        <taxon>Kleczkowskaviridae</taxon>
        <taxon>Cuauhnahuacvirus</taxon>
        <taxon>Cuauhnahuacvirus TM30</taxon>
    </lineage>
</organism>
<protein>
    <submittedName>
        <fullName evidence="1">Uncharacterized protein</fullName>
    </submittedName>
</protein>